<evidence type="ECO:0000259" key="24">
    <source>
        <dbReference type="Pfam" id="PF01930"/>
    </source>
</evidence>
<comment type="function">
    <text evidence="22">Key enzyme involved in DNA replication and DNA repair. Involved in Okazaki fragments processing by cleaving long flaps that escape FEN1: flaps that are longer than 27 nucleotides are coated by replication protein A complex (RPA), leading to recruit DNA2 which cleaves the flap until it is too short to bind RPA and becomes a substrate for FEN1. Also involved in 5'-end resection of DNA during double-strand break (DSB) repair by mediating the cleavage of 5'-ssDNA.</text>
</comment>
<evidence type="ECO:0000256" key="2">
    <source>
        <dbReference type="ARBA" id="ARBA00004173"/>
    </source>
</evidence>
<keyword evidence="7 22" id="KW-0479">Metal-binding</keyword>
<evidence type="ECO:0000259" key="28">
    <source>
        <dbReference type="Pfam" id="PF21123"/>
    </source>
</evidence>
<feature type="domain" description="DUF83" evidence="24">
    <location>
        <begin position="710"/>
        <end position="813"/>
    </location>
</feature>
<dbReference type="GO" id="GO:0003677">
    <property type="term" value="F:DNA binding"/>
    <property type="evidence" value="ECO:0007669"/>
    <property type="project" value="UniProtKB-UniRule"/>
</dbReference>
<feature type="domain" description="DNA2 rift barrel" evidence="28">
    <location>
        <begin position="874"/>
        <end position="965"/>
    </location>
</feature>
<evidence type="ECO:0000256" key="8">
    <source>
        <dbReference type="ARBA" id="ARBA00022741"/>
    </source>
</evidence>
<evidence type="ECO:0000259" key="26">
    <source>
        <dbReference type="Pfam" id="PF13086"/>
    </source>
</evidence>
<dbReference type="GO" id="GO:0005524">
    <property type="term" value="F:ATP binding"/>
    <property type="evidence" value="ECO:0007669"/>
    <property type="project" value="UniProtKB-UniRule"/>
</dbReference>
<comment type="catalytic activity">
    <reaction evidence="21 22">
        <text>ATP + H2O = ADP + phosphate + H(+)</text>
        <dbReference type="Rhea" id="RHEA:13065"/>
        <dbReference type="ChEBI" id="CHEBI:15377"/>
        <dbReference type="ChEBI" id="CHEBI:15378"/>
        <dbReference type="ChEBI" id="CHEBI:30616"/>
        <dbReference type="ChEBI" id="CHEBI:43474"/>
        <dbReference type="ChEBI" id="CHEBI:456216"/>
        <dbReference type="EC" id="3.6.4.12"/>
    </reaction>
</comment>
<dbReference type="InterPro" id="IPR047187">
    <property type="entry name" value="SF1_C_Upf1"/>
</dbReference>
<evidence type="ECO:0000256" key="21">
    <source>
        <dbReference type="ARBA" id="ARBA00047995"/>
    </source>
</evidence>
<evidence type="ECO:0000256" key="13">
    <source>
        <dbReference type="ARBA" id="ARBA00022840"/>
    </source>
</evidence>
<feature type="domain" description="DNA replication factor Dna2 N-terminal" evidence="25">
    <location>
        <begin position="502"/>
        <end position="702"/>
    </location>
</feature>
<evidence type="ECO:0000256" key="1">
    <source>
        <dbReference type="ARBA" id="ARBA00001966"/>
    </source>
</evidence>
<keyword evidence="18 22" id="KW-0234">DNA repair</keyword>
<name>A0A086T9A3_HAPC1</name>
<evidence type="ECO:0000256" key="4">
    <source>
        <dbReference type="ARBA" id="ARBA00022485"/>
    </source>
</evidence>
<feature type="domain" description="DNA2/NAM7 helicase helicase" evidence="26">
    <location>
        <begin position="1168"/>
        <end position="1234"/>
    </location>
</feature>
<evidence type="ECO:0000256" key="17">
    <source>
        <dbReference type="ARBA" id="ARBA00023128"/>
    </source>
</evidence>
<dbReference type="InterPro" id="IPR027417">
    <property type="entry name" value="P-loop_NTPase"/>
</dbReference>
<evidence type="ECO:0000256" key="16">
    <source>
        <dbReference type="ARBA" id="ARBA00023125"/>
    </source>
</evidence>
<organism evidence="29 30">
    <name type="scientific">Hapsidospora chrysogenum (strain ATCC 11550 / CBS 779.69 / DSM 880 / IAM 14645 / JCM 23072 / IMI 49137)</name>
    <name type="common">Acremonium chrysogenum</name>
    <dbReference type="NCBI Taxonomy" id="857340"/>
    <lineage>
        <taxon>Eukaryota</taxon>
        <taxon>Fungi</taxon>
        <taxon>Dikarya</taxon>
        <taxon>Ascomycota</taxon>
        <taxon>Pezizomycotina</taxon>
        <taxon>Sordariomycetes</taxon>
        <taxon>Hypocreomycetidae</taxon>
        <taxon>Hypocreales</taxon>
        <taxon>Bionectriaceae</taxon>
        <taxon>Hapsidospora</taxon>
    </lineage>
</organism>
<evidence type="ECO:0000256" key="11">
    <source>
        <dbReference type="ARBA" id="ARBA00022801"/>
    </source>
</evidence>
<dbReference type="GO" id="GO:0017108">
    <property type="term" value="F:5'-flap endonuclease activity"/>
    <property type="evidence" value="ECO:0007669"/>
    <property type="project" value="UniProtKB-UniRule"/>
</dbReference>
<dbReference type="EC" id="3.6.4.12" evidence="22"/>
<comment type="subcellular location">
    <subcellularLocation>
        <location evidence="2">Mitochondrion</location>
    </subcellularLocation>
    <subcellularLocation>
        <location evidence="22">Nucleus</location>
    </subcellularLocation>
    <subcellularLocation>
        <location evidence="22">Chromosome</location>
    </subcellularLocation>
</comment>
<dbReference type="FunFam" id="3.40.50.300:FF:001170">
    <property type="entry name" value="DNA replication helicase Dna2"/>
    <property type="match status" value="1"/>
</dbReference>
<feature type="compositionally biased region" description="Polar residues" evidence="23">
    <location>
        <begin position="265"/>
        <end position="283"/>
    </location>
</feature>
<feature type="region of interest" description="Disordered" evidence="23">
    <location>
        <begin position="1516"/>
        <end position="1559"/>
    </location>
</feature>
<keyword evidence="6 22" id="KW-0540">Nuclease</keyword>
<dbReference type="Proteomes" id="UP000029964">
    <property type="component" value="Unassembled WGS sequence"/>
</dbReference>
<evidence type="ECO:0000256" key="10">
    <source>
        <dbReference type="ARBA" id="ARBA00022763"/>
    </source>
</evidence>
<keyword evidence="13 22" id="KW-0067">ATP-binding</keyword>
<dbReference type="InterPro" id="IPR011604">
    <property type="entry name" value="PDDEXK-like_dom_sf"/>
</dbReference>
<dbReference type="EMBL" id="JPKY01000025">
    <property type="protein sequence ID" value="KFH45935.1"/>
    <property type="molecule type" value="Genomic_DNA"/>
</dbReference>
<dbReference type="Pfam" id="PF13087">
    <property type="entry name" value="AAA_12"/>
    <property type="match status" value="1"/>
</dbReference>
<feature type="region of interest" description="Disordered" evidence="23">
    <location>
        <begin position="215"/>
        <end position="433"/>
    </location>
</feature>
<dbReference type="InterPro" id="IPR022765">
    <property type="entry name" value="Dna2/Cas4_DUF83"/>
</dbReference>
<feature type="compositionally biased region" description="Polar residues" evidence="23">
    <location>
        <begin position="53"/>
        <end position="64"/>
    </location>
</feature>
<dbReference type="PANTHER" id="PTHR10887:SF433">
    <property type="entry name" value="DNA REPLICATION ATP-DEPENDENT HELICASE_NUCLEASE DNA2"/>
    <property type="match status" value="1"/>
</dbReference>
<gene>
    <name evidence="29" type="ORF">ACRE_032430</name>
</gene>
<dbReference type="Pfam" id="PF21123">
    <property type="entry name" value="Dna2_Rift"/>
    <property type="match status" value="1"/>
</dbReference>
<dbReference type="STRING" id="857340.A0A086T9A3"/>
<dbReference type="GO" id="GO:0005694">
    <property type="term" value="C:chromosome"/>
    <property type="evidence" value="ECO:0007669"/>
    <property type="project" value="UniProtKB-SubCell"/>
</dbReference>
<keyword evidence="20 22" id="KW-0511">Multifunctional enzyme</keyword>
<dbReference type="GO" id="GO:0071932">
    <property type="term" value="P:replication fork reversal"/>
    <property type="evidence" value="ECO:0007669"/>
    <property type="project" value="TreeGrafter"/>
</dbReference>
<evidence type="ECO:0000259" key="25">
    <source>
        <dbReference type="Pfam" id="PF08696"/>
    </source>
</evidence>
<keyword evidence="4 22" id="KW-0004">4Fe-4S</keyword>
<evidence type="ECO:0000256" key="3">
    <source>
        <dbReference type="ARBA" id="ARBA00007913"/>
    </source>
</evidence>
<dbReference type="CDD" id="cd18808">
    <property type="entry name" value="SF1_C_Upf1"/>
    <property type="match status" value="1"/>
</dbReference>
<evidence type="ECO:0000256" key="22">
    <source>
        <dbReference type="RuleBase" id="RU367041"/>
    </source>
</evidence>
<sequence>MPLQKSYSEHIGLSRRSPWRRSRSHPVNQSNPRPLLPVSEVTKNKLSKFQYKPVSNDQSKNATINEEGAASDSGVIPSKEDDDKAAVTPMNRLTWKDFMEPTGAAEEDTQISPNERIMWDIKPGNLYDNALSPMMARKGRKRARSSSPISSPARDDPKTPAVNIKKLAKALKSPHADPTLELWDRYSLNKTDTHTTPVGLANPALAQLMISSSPRPLKESLGSPGARNLRRAVSSGLNGPKRRKIEMTRACSTGSNSQREMEAASKSSLVTHLLDSVNSSIQEVSPEPPMARSPSPKKRARSPVKESTPCRRAAARGKAADSFSDYDDDFDDDTFMELEASMTAPSPIQSADRPNKTEPDDASDKAQTKHEASTGDEFGDLDDDIFNAEELNNARPQAPADTLRPPSAKKPAPGRNPKSGGGSDDFEDEFGDLDDEDIDFDAVELAATQSLERAKNSTQTPGTRKPKTIQRYLVTKVLDGEYVDKYGVTRPEKILLIQADGSKISRAIHLRGCWYDTPAHAESYVHVIGDFTIKGQCIIDDAENLLILHPDQLISSTVVADSFGCMRRAVLQDRVKATSEASAPLVYGTILHEIFQEALLANKWDRPFLTKVIERTTDKHVEDLYAIKVSMALAREHLESKMAELTHWASAFVSSEPKPDGLVEGRGGQKANMAVTKLLDVEEHVWSPMYGLKGNIDATVEVSMLEGKEKRTLTVPFEVKTGKHPSPSHMAQTALYTLLLSDRYDIEIAYGILYYMETSKTMRIPAIRHELRHMVMQRNQLACYIRERSVQLPPMLKSKHMCGKCYAKTSCFIYHRLADDGDGVSSDMHEKFDEVVKHLTPKHQGFFVKWENLLTKEEKESQKTKRELWTMTSAEREKKSRCFADVIIEEGSASVDTDNPRINRFHYTFIKRNHPPGFSFLESELNVGEPIVVSDEEGHFALAIGYVTSVRKQRISVAVDRRLHNARIRQPGFDEVDNQVFASIMEVAPEGSSPEATQGKIKEAPVRYRLDQDEFSNGMATVRNNLVQVMADDVPQASKIRRLVVDLEAPRYKSVATQYTVADGESLNVDQKNAIEKVMSAQDYALVLGMPGTGKTTTIAHIIRALTSQGKSVLLTSHTHTAVDNILLKLRSDKIPILRLGAPAKVHPEVQDFATLAGLPMKSFEEIKEAWHGTPIVATTCLGINHRIFQERSFDYCIVDEASQITLPICAGPIRMAATFVLVGDHNQLPPVVRNEEAREGGLDVSLFKLLSDAHPQSVVNLEHQYRMCEDIMTLSNTLIYDGRLRCGTESLRHRKLDIPHMEALSQKHYNASSLSLPGTARSFCLGASPARCWLYDLLESEARVRFINTDTLQPPVREEAHGKRIVNPAEVRIVSQLVDSLLGVGVPADEIGVMTHYRAQLFLLKEQLRRYNGIEMHTTDRFQGRDKEVIVLSLVRSNEACNIGDLLKDWRRINVAFTRAKTKLLVIGSMSTLKGSGKENMLSQFISLMETQDWIYHLPQDALESHHFVDLGTQITATGPSQKPRSPEKLKSSPKKSQGSAKLDLIGKENRRQAPKKATIGERALLKGKLITRDILNEMTNGAY</sequence>
<evidence type="ECO:0000256" key="19">
    <source>
        <dbReference type="ARBA" id="ARBA00023242"/>
    </source>
</evidence>
<feature type="compositionally biased region" description="Acidic residues" evidence="23">
    <location>
        <begin position="377"/>
        <end position="387"/>
    </location>
</feature>
<dbReference type="InterPro" id="IPR026851">
    <property type="entry name" value="Dna2/JHS1_DEXXQ-box"/>
</dbReference>
<comment type="similarity">
    <text evidence="3 22">Belongs to the DNA2/NAM7 helicase family.</text>
</comment>
<feature type="region of interest" description="Disordered" evidence="23">
    <location>
        <begin position="1"/>
        <end position="89"/>
    </location>
</feature>
<accession>A0A086T9A3</accession>
<evidence type="ECO:0000256" key="20">
    <source>
        <dbReference type="ARBA" id="ARBA00023268"/>
    </source>
</evidence>
<keyword evidence="30" id="KW-1185">Reference proteome</keyword>
<dbReference type="FunFam" id="3.90.320.10:FF:000001">
    <property type="entry name" value="DNA replication helicase Dna2"/>
    <property type="match status" value="1"/>
</dbReference>
<dbReference type="InterPro" id="IPR045055">
    <property type="entry name" value="DNA2/NAM7-like"/>
</dbReference>
<reference evidence="30" key="1">
    <citation type="journal article" date="2014" name="Genome Announc.">
        <title>Genome sequence and annotation of Acremonium chrysogenum, producer of the beta-lactam antibiotic cephalosporin C.</title>
        <authorList>
            <person name="Terfehr D."/>
            <person name="Dahlmann T.A."/>
            <person name="Specht T."/>
            <person name="Zadra I."/>
            <person name="Kuernsteiner H."/>
            <person name="Kueck U."/>
        </authorList>
    </citation>
    <scope>NUCLEOTIDE SEQUENCE [LARGE SCALE GENOMIC DNA]</scope>
    <source>
        <strain evidence="30">ATCC 11550 / CBS 779.69 / DSM 880 / IAM 14645 / JCM 23072 / IMI 49137</strain>
    </source>
</reference>
<evidence type="ECO:0000256" key="9">
    <source>
        <dbReference type="ARBA" id="ARBA00022759"/>
    </source>
</evidence>
<evidence type="ECO:0000256" key="7">
    <source>
        <dbReference type="ARBA" id="ARBA00022723"/>
    </source>
</evidence>
<proteinExistence type="inferred from homology"/>
<dbReference type="InterPro" id="IPR041677">
    <property type="entry name" value="DNA2/NAM7_AAA_11"/>
</dbReference>
<dbReference type="Gene3D" id="3.40.50.300">
    <property type="entry name" value="P-loop containing nucleotide triphosphate hydrolases"/>
    <property type="match status" value="3"/>
</dbReference>
<keyword evidence="11 22" id="KW-0378">Hydrolase</keyword>
<keyword evidence="10 22" id="KW-0227">DNA damage</keyword>
<protein>
    <recommendedName>
        <fullName evidence="22">DNA replication ATP-dependent helicase/nuclease</fullName>
        <ecNumber evidence="22">3.1.-.-</ecNumber>
        <ecNumber evidence="22">3.6.4.12</ecNumber>
    </recommendedName>
</protein>
<dbReference type="CDD" id="cd18041">
    <property type="entry name" value="DEXXQc_DNA2"/>
    <property type="match status" value="1"/>
</dbReference>
<feature type="compositionally biased region" description="Acidic residues" evidence="23">
    <location>
        <begin position="324"/>
        <end position="336"/>
    </location>
</feature>
<dbReference type="SUPFAM" id="SSF52540">
    <property type="entry name" value="P-loop containing nucleoside triphosphate hydrolases"/>
    <property type="match status" value="1"/>
</dbReference>
<dbReference type="CDD" id="cd22318">
    <property type="entry name" value="DNA2_N-like"/>
    <property type="match status" value="1"/>
</dbReference>
<keyword evidence="17" id="KW-0496">Mitochondrion</keyword>
<keyword evidence="19 22" id="KW-0539">Nucleus</keyword>
<comment type="cofactor">
    <cofactor evidence="1">
        <name>[4Fe-4S] cluster</name>
        <dbReference type="ChEBI" id="CHEBI:49883"/>
    </cofactor>
</comment>
<dbReference type="Pfam" id="PF08696">
    <property type="entry name" value="Dna2"/>
    <property type="match status" value="1"/>
</dbReference>
<feature type="domain" description="DNA2/NAM7 helicase-like C-terminal" evidence="27">
    <location>
        <begin position="1243"/>
        <end position="1471"/>
    </location>
</feature>
<evidence type="ECO:0000256" key="15">
    <source>
        <dbReference type="ARBA" id="ARBA00023014"/>
    </source>
</evidence>
<evidence type="ECO:0000256" key="23">
    <source>
        <dbReference type="SAM" id="MobiDB-lite"/>
    </source>
</evidence>
<evidence type="ECO:0000256" key="18">
    <source>
        <dbReference type="ARBA" id="ARBA00023204"/>
    </source>
</evidence>
<dbReference type="PANTHER" id="PTHR10887">
    <property type="entry name" value="DNA2/NAM7 HELICASE FAMILY"/>
    <property type="match status" value="1"/>
</dbReference>
<dbReference type="GO" id="GO:0016887">
    <property type="term" value="F:ATP hydrolysis activity"/>
    <property type="evidence" value="ECO:0007669"/>
    <property type="project" value="RHEA"/>
</dbReference>
<dbReference type="GO" id="GO:0046872">
    <property type="term" value="F:metal ion binding"/>
    <property type="evidence" value="ECO:0007669"/>
    <property type="project" value="UniProtKB-UniRule"/>
</dbReference>
<evidence type="ECO:0000256" key="5">
    <source>
        <dbReference type="ARBA" id="ARBA00022705"/>
    </source>
</evidence>
<keyword evidence="5 22" id="KW-0235">DNA replication</keyword>
<dbReference type="GO" id="GO:0005634">
    <property type="term" value="C:nucleus"/>
    <property type="evidence" value="ECO:0007669"/>
    <property type="project" value="UniProtKB-SubCell"/>
</dbReference>
<evidence type="ECO:0000256" key="6">
    <source>
        <dbReference type="ARBA" id="ARBA00022722"/>
    </source>
</evidence>
<keyword evidence="15 22" id="KW-0411">Iron-sulfur</keyword>
<feature type="region of interest" description="Disordered" evidence="23">
    <location>
        <begin position="136"/>
        <end position="161"/>
    </location>
</feature>
<evidence type="ECO:0000313" key="30">
    <source>
        <dbReference type="Proteomes" id="UP000029964"/>
    </source>
</evidence>
<dbReference type="InterPro" id="IPR014808">
    <property type="entry name" value="DNA_replication_fac_Dna2_N"/>
</dbReference>
<dbReference type="Gene3D" id="2.40.30.270">
    <property type="match status" value="1"/>
</dbReference>
<dbReference type="Gene3D" id="3.90.320.10">
    <property type="match status" value="1"/>
</dbReference>
<evidence type="ECO:0000256" key="12">
    <source>
        <dbReference type="ARBA" id="ARBA00022806"/>
    </source>
</evidence>
<feature type="domain" description="DNA2/NAM7 helicase helicase" evidence="26">
    <location>
        <begin position="1067"/>
        <end position="1154"/>
    </location>
</feature>
<keyword evidence="9" id="KW-0255">Endonuclease</keyword>
<dbReference type="GO" id="GO:0006281">
    <property type="term" value="P:DNA repair"/>
    <property type="evidence" value="ECO:0007669"/>
    <property type="project" value="UniProtKB-KW"/>
</dbReference>
<keyword evidence="22" id="KW-0158">Chromosome</keyword>
<dbReference type="GO" id="GO:0051539">
    <property type="term" value="F:4 iron, 4 sulfur cluster binding"/>
    <property type="evidence" value="ECO:0007669"/>
    <property type="project" value="UniProtKB-UniRule"/>
</dbReference>
<keyword evidence="8 22" id="KW-0547">Nucleotide-binding</keyword>
<keyword evidence="12 22" id="KW-0347">Helicase</keyword>
<dbReference type="OrthoDB" id="6513042at2759"/>
<keyword evidence="14 22" id="KW-0408">Iron</keyword>
<dbReference type="InterPro" id="IPR048459">
    <property type="entry name" value="DNA2_Rift"/>
</dbReference>
<dbReference type="FunFam" id="3.40.50.300:FF:000789">
    <property type="entry name" value="DNA replication ATP-dependent helicase/nuclease DNA2"/>
    <property type="match status" value="1"/>
</dbReference>
<dbReference type="GO" id="GO:0005739">
    <property type="term" value="C:mitochondrion"/>
    <property type="evidence" value="ECO:0007669"/>
    <property type="project" value="UniProtKB-SubCell"/>
</dbReference>
<dbReference type="EC" id="3.1.-.-" evidence="22"/>
<feature type="compositionally biased region" description="Basic and acidic residues" evidence="23">
    <location>
        <begin position="353"/>
        <end position="373"/>
    </location>
</feature>
<dbReference type="HOGENOM" id="CLU_001666_2_1_1"/>
<dbReference type="Pfam" id="PF13086">
    <property type="entry name" value="AAA_11"/>
    <property type="match status" value="2"/>
</dbReference>
<dbReference type="Pfam" id="PF01930">
    <property type="entry name" value="Cas_Cas4"/>
    <property type="match status" value="1"/>
</dbReference>
<feature type="compositionally biased region" description="Acidic residues" evidence="23">
    <location>
        <begin position="424"/>
        <end position="433"/>
    </location>
</feature>
<evidence type="ECO:0000313" key="29">
    <source>
        <dbReference type="EMBL" id="KFH45935.1"/>
    </source>
</evidence>
<keyword evidence="16 22" id="KW-0238">DNA-binding</keyword>
<comment type="caution">
    <text evidence="29">The sequence shown here is derived from an EMBL/GenBank/DDBJ whole genome shotgun (WGS) entry which is preliminary data.</text>
</comment>
<dbReference type="InterPro" id="IPR041679">
    <property type="entry name" value="DNA2/NAM7-like_C"/>
</dbReference>
<dbReference type="GO" id="GO:0033567">
    <property type="term" value="P:DNA replication, Okazaki fragment processing"/>
    <property type="evidence" value="ECO:0007669"/>
    <property type="project" value="UniProtKB-UniRule"/>
</dbReference>
<evidence type="ECO:0000256" key="14">
    <source>
        <dbReference type="ARBA" id="ARBA00023004"/>
    </source>
</evidence>
<dbReference type="GO" id="GO:0017116">
    <property type="term" value="F:single-stranded DNA helicase activity"/>
    <property type="evidence" value="ECO:0007669"/>
    <property type="project" value="UniProtKB-UniRule"/>
</dbReference>
<evidence type="ECO:0000259" key="27">
    <source>
        <dbReference type="Pfam" id="PF13087"/>
    </source>
</evidence>